<comment type="caution">
    <text evidence="1">The sequence shown here is derived from an EMBL/GenBank/DDBJ whole genome shotgun (WGS) entry which is preliminary data.</text>
</comment>
<protein>
    <submittedName>
        <fullName evidence="1">DUF3800 domain-containing protein</fullName>
    </submittedName>
</protein>
<proteinExistence type="predicted"/>
<accession>A0ABY2QTF3</accession>
<gene>
    <name evidence="1" type="ORF">E9677_13295</name>
</gene>
<dbReference type="RefSeq" id="WP_136558560.1">
    <property type="nucleotide sequence ID" value="NZ_STGT01000003.1"/>
</dbReference>
<sequence>MEFGDYIVYVDESGDHNLATVNPEYPVFVLAFCVFRKADYVNLVCPRVQAFKLEWFGHDACVLHEREIRKDLAPFDFLKSRELKGKFLDQLTSIIDDTPMTIIPTIIHKDRHKSRYADPDNPYHLALLFCMERLARFLDARDQNGKMTHIIFEQRGGKAGGGDEDRTLELEFRRIMDGQHYLARQGFSGLEMEIIPKASNSIGLQLADLVARPIGINRMRPMQPNRSFDIIKTKFMGSEFFPMSGMKVFP</sequence>
<dbReference type="InterPro" id="IPR024524">
    <property type="entry name" value="DUF3800"/>
</dbReference>
<keyword evidence="2" id="KW-1185">Reference proteome</keyword>
<dbReference type="Pfam" id="PF12686">
    <property type="entry name" value="DUF3800"/>
    <property type="match status" value="1"/>
</dbReference>
<evidence type="ECO:0000313" key="1">
    <source>
        <dbReference type="EMBL" id="THV13870.1"/>
    </source>
</evidence>
<evidence type="ECO:0000313" key="2">
    <source>
        <dbReference type="Proteomes" id="UP000309667"/>
    </source>
</evidence>
<name>A0ABY2QTF3_9HYPH</name>
<dbReference type="EMBL" id="STGT01000003">
    <property type="protein sequence ID" value="THV13870.1"/>
    <property type="molecule type" value="Genomic_DNA"/>
</dbReference>
<dbReference type="Proteomes" id="UP000309667">
    <property type="component" value="Unassembled WGS sequence"/>
</dbReference>
<organism evidence="1 2">
    <name type="scientific">Rhizobium rhizophilum</name>
    <dbReference type="NCBI Taxonomy" id="1850373"/>
    <lineage>
        <taxon>Bacteria</taxon>
        <taxon>Pseudomonadati</taxon>
        <taxon>Pseudomonadota</taxon>
        <taxon>Alphaproteobacteria</taxon>
        <taxon>Hyphomicrobiales</taxon>
        <taxon>Rhizobiaceae</taxon>
        <taxon>Rhizobium/Agrobacterium group</taxon>
        <taxon>Rhizobium</taxon>
    </lineage>
</organism>
<reference evidence="1 2" key="1">
    <citation type="submission" date="2019-04" db="EMBL/GenBank/DDBJ databases">
        <title>Genome sequence of strain 7209-2.</title>
        <authorList>
            <person name="Gao J."/>
            <person name="Sun J."/>
        </authorList>
    </citation>
    <scope>NUCLEOTIDE SEQUENCE [LARGE SCALE GENOMIC DNA]</scope>
    <source>
        <strain evidence="1 2">7209-2</strain>
    </source>
</reference>